<accession>A0A812NRS8</accession>
<evidence type="ECO:0000256" key="1">
    <source>
        <dbReference type="SAM" id="MobiDB-lite"/>
    </source>
</evidence>
<comment type="caution">
    <text evidence="2">The sequence shown here is derived from an EMBL/GenBank/DDBJ whole genome shotgun (WGS) entry which is preliminary data.</text>
</comment>
<proteinExistence type="predicted"/>
<protein>
    <submittedName>
        <fullName evidence="2">Uncharacterized protein</fullName>
    </submittedName>
</protein>
<dbReference type="OrthoDB" id="10576806at2759"/>
<feature type="region of interest" description="Disordered" evidence="1">
    <location>
        <begin position="238"/>
        <end position="279"/>
    </location>
</feature>
<gene>
    <name evidence="2" type="ORF">SNAT2548_LOCUS16014</name>
</gene>
<name>A0A812NRS8_9DINO</name>
<evidence type="ECO:0000313" key="3">
    <source>
        <dbReference type="Proteomes" id="UP000604046"/>
    </source>
</evidence>
<dbReference type="AlphaFoldDB" id="A0A812NRS8"/>
<sequence length="279" mass="28973">MTNANASGNDDDEPAILEAEVEIPSGYVPGDSFWIEVNGRAIEVVVPEGCAEGSVLTIEVPSVSELAFSESERVGLESSEPSQTLQSPTELVEVEVAVPSQSKVGDTFAIEVHGKLYSVQVPEDTGPGELFKVAVASEKPGPAKEEPGDVDIMVPDGVKAGDLLNLELEGRQLQVAVPHHCGPGSLLRLRAPAQGSRHTSSVSSSGTSKVEVAIPTGCKPGDSFFVNIGGQDVLATVPPDAEPGDTVTLQLPKAERPDGAEPASPLVDKLQEADSSFGC</sequence>
<organism evidence="2 3">
    <name type="scientific">Symbiodinium natans</name>
    <dbReference type="NCBI Taxonomy" id="878477"/>
    <lineage>
        <taxon>Eukaryota</taxon>
        <taxon>Sar</taxon>
        <taxon>Alveolata</taxon>
        <taxon>Dinophyceae</taxon>
        <taxon>Suessiales</taxon>
        <taxon>Symbiodiniaceae</taxon>
        <taxon>Symbiodinium</taxon>
    </lineage>
</organism>
<reference evidence="2" key="1">
    <citation type="submission" date="2021-02" db="EMBL/GenBank/DDBJ databases">
        <authorList>
            <person name="Dougan E. K."/>
            <person name="Rhodes N."/>
            <person name="Thang M."/>
            <person name="Chan C."/>
        </authorList>
    </citation>
    <scope>NUCLEOTIDE SEQUENCE</scope>
</reference>
<evidence type="ECO:0000313" key="2">
    <source>
        <dbReference type="EMBL" id="CAE7304597.1"/>
    </source>
</evidence>
<keyword evidence="3" id="KW-1185">Reference proteome</keyword>
<dbReference type="EMBL" id="CAJNDS010002070">
    <property type="protein sequence ID" value="CAE7304597.1"/>
    <property type="molecule type" value="Genomic_DNA"/>
</dbReference>
<dbReference type="Proteomes" id="UP000604046">
    <property type="component" value="Unassembled WGS sequence"/>
</dbReference>